<dbReference type="Gene3D" id="1.20.1640.10">
    <property type="entry name" value="Multidrug efflux transporter AcrB transmembrane domain"/>
    <property type="match status" value="1"/>
</dbReference>
<organism evidence="8 9">
    <name type="scientific">Candidatus Nanohalobium constans</name>
    <dbReference type="NCBI Taxonomy" id="2565781"/>
    <lineage>
        <taxon>Archaea</taxon>
        <taxon>Candidatus Nanohalarchaeota</taxon>
        <taxon>Candidatus Nanohalobia</taxon>
        <taxon>Candidatus Nanohalobiales</taxon>
        <taxon>Candidatus Nanohalobiaceae</taxon>
        <taxon>Candidatus Nanohalobium</taxon>
    </lineage>
</organism>
<dbReference type="PROSITE" id="PS50156">
    <property type="entry name" value="SSD"/>
    <property type="match status" value="1"/>
</dbReference>
<feature type="domain" description="SSD" evidence="7">
    <location>
        <begin position="241"/>
        <end position="359"/>
    </location>
</feature>
<protein>
    <submittedName>
        <fullName evidence="8">Putative exporters of the RND superfamily</fullName>
    </submittedName>
</protein>
<comment type="subcellular location">
    <subcellularLocation>
        <location evidence="1">Cell membrane</location>
        <topology evidence="1">Multi-pass membrane protein</topology>
    </subcellularLocation>
</comment>
<evidence type="ECO:0000256" key="5">
    <source>
        <dbReference type="ARBA" id="ARBA00023136"/>
    </source>
</evidence>
<dbReference type="EMBL" id="CP040089">
    <property type="protein sequence ID" value="QGA80953.1"/>
    <property type="molecule type" value="Genomic_DNA"/>
</dbReference>
<gene>
    <name evidence="8" type="ORF">LC1Nh_1083</name>
</gene>
<evidence type="ECO:0000313" key="8">
    <source>
        <dbReference type="EMBL" id="QGA80953.1"/>
    </source>
</evidence>
<dbReference type="GeneID" id="42365482"/>
<dbReference type="OrthoDB" id="42357at2157"/>
<sequence>MKVFLERLADIQVRHSQKVIVGSVLVTALLATGLPSIQLETDFQSSLPDDLGPIETQDKVESEFRSSSSIIILFQTNDESKEDSFVSDVRSPDMIRMQKDLEEELSSETIVGNVRSSASFFTEVPGSKEEVKRVVEASGSGDQLFNRDFTATQMYVSLEEEMSEENIRKATEKINKNLEQTPKQPGIDITVTGNPVIRTDIGDTLVDDSVTTISIASVLILGLLTLTRGRVYGPITFVPLFIGLIWTLGTMGHLGIPLTIATIALGAMILGLGVEYGSFITERIIEEKDERGSVEEALRSAVPTTGLAILGSSTTTIVGFSALLIASISFIRDLGLTLSIGIALTLVSALVITPSLILEYERWSK</sequence>
<feature type="transmembrane region" description="Helical" evidence="6">
    <location>
        <begin position="307"/>
        <end position="331"/>
    </location>
</feature>
<dbReference type="Pfam" id="PF03176">
    <property type="entry name" value="MMPL"/>
    <property type="match status" value="1"/>
</dbReference>
<dbReference type="GO" id="GO:0005886">
    <property type="term" value="C:plasma membrane"/>
    <property type="evidence" value="ECO:0007669"/>
    <property type="project" value="UniProtKB-SubCell"/>
</dbReference>
<evidence type="ECO:0000256" key="3">
    <source>
        <dbReference type="ARBA" id="ARBA00022692"/>
    </source>
</evidence>
<dbReference type="PANTHER" id="PTHR33406">
    <property type="entry name" value="MEMBRANE PROTEIN MJ1562-RELATED"/>
    <property type="match status" value="1"/>
</dbReference>
<dbReference type="RefSeq" id="WP_153550702.1">
    <property type="nucleotide sequence ID" value="NZ_CP040089.1"/>
</dbReference>
<feature type="transmembrane region" description="Helical" evidence="6">
    <location>
        <begin position="337"/>
        <end position="358"/>
    </location>
</feature>
<name>A0A5Q0UH15_9ARCH</name>
<keyword evidence="3 6" id="KW-0812">Transmembrane</keyword>
<feature type="transmembrane region" description="Helical" evidence="6">
    <location>
        <begin position="231"/>
        <end position="248"/>
    </location>
</feature>
<reference evidence="9" key="1">
    <citation type="submission" date="2019-05" db="EMBL/GenBank/DDBJ databases">
        <title>Candidatus Nanohalobium constans, a novel model system to study the DPANN nano-sized archaea: genomic and physiological characterization of a nanoarchaeon co-cultured with its chitinotrophic host.</title>
        <authorList>
            <person name="La Cono V."/>
            <person name="Arcadi E."/>
            <person name="Crisafi F."/>
            <person name="Denaro R."/>
            <person name="La Spada G."/>
            <person name="Messina E."/>
            <person name="Smedile F."/>
            <person name="Toshchakov S.V."/>
            <person name="Shevchenko M.A."/>
            <person name="Golyshin P.N."/>
            <person name="Golyshina O.V."/>
            <person name="Ferrer M."/>
            <person name="Rohde M."/>
            <person name="Mushegian A."/>
            <person name="Sorokin D.Y."/>
            <person name="Giuliano L."/>
            <person name="Yakimov M.M."/>
        </authorList>
    </citation>
    <scope>NUCLEOTIDE SEQUENCE [LARGE SCALE GENOMIC DNA]</scope>
    <source>
        <strain evidence="9">LC1Nh</strain>
    </source>
</reference>
<dbReference type="KEGG" id="ncon:LC1Nh_1083"/>
<dbReference type="InterPro" id="IPR050545">
    <property type="entry name" value="Mycobact_MmpL"/>
</dbReference>
<feature type="transmembrane region" description="Helical" evidence="6">
    <location>
        <begin position="254"/>
        <end position="274"/>
    </location>
</feature>
<evidence type="ECO:0000313" key="9">
    <source>
        <dbReference type="Proteomes" id="UP000377803"/>
    </source>
</evidence>
<dbReference type="InterPro" id="IPR004869">
    <property type="entry name" value="MMPL_dom"/>
</dbReference>
<evidence type="ECO:0000256" key="2">
    <source>
        <dbReference type="ARBA" id="ARBA00022475"/>
    </source>
</evidence>
<evidence type="ECO:0000256" key="1">
    <source>
        <dbReference type="ARBA" id="ARBA00004651"/>
    </source>
</evidence>
<feature type="transmembrane region" description="Helical" evidence="6">
    <location>
        <begin position="209"/>
        <end position="226"/>
    </location>
</feature>
<keyword evidence="9" id="KW-1185">Reference proteome</keyword>
<dbReference type="AlphaFoldDB" id="A0A5Q0UH15"/>
<keyword evidence="2" id="KW-1003">Cell membrane</keyword>
<keyword evidence="5 6" id="KW-0472">Membrane</keyword>
<evidence type="ECO:0000256" key="4">
    <source>
        <dbReference type="ARBA" id="ARBA00022989"/>
    </source>
</evidence>
<evidence type="ECO:0000259" key="7">
    <source>
        <dbReference type="PROSITE" id="PS50156"/>
    </source>
</evidence>
<evidence type="ECO:0000256" key="6">
    <source>
        <dbReference type="SAM" id="Phobius"/>
    </source>
</evidence>
<dbReference type="InterPro" id="IPR000731">
    <property type="entry name" value="SSD"/>
</dbReference>
<feature type="transmembrane region" description="Helical" evidence="6">
    <location>
        <begin position="20"/>
        <end position="39"/>
    </location>
</feature>
<proteinExistence type="predicted"/>
<dbReference type="SUPFAM" id="SSF82866">
    <property type="entry name" value="Multidrug efflux transporter AcrB transmembrane domain"/>
    <property type="match status" value="1"/>
</dbReference>
<dbReference type="Proteomes" id="UP000377803">
    <property type="component" value="Chromosome"/>
</dbReference>
<accession>A0A5Q0UH15</accession>
<keyword evidence="4 6" id="KW-1133">Transmembrane helix</keyword>
<dbReference type="PANTHER" id="PTHR33406:SF13">
    <property type="entry name" value="MEMBRANE PROTEIN YDFJ"/>
    <property type="match status" value="1"/>
</dbReference>